<evidence type="ECO:0000256" key="6">
    <source>
        <dbReference type="SAM" id="Phobius"/>
    </source>
</evidence>
<name>A0A1S2LBZ1_9BACI</name>
<feature type="transmembrane region" description="Helical" evidence="6">
    <location>
        <begin position="54"/>
        <end position="77"/>
    </location>
</feature>
<keyword evidence="5 6" id="KW-0472">Membrane</keyword>
<organism evidence="7 8">
    <name type="scientific">Anaerobacillus arseniciselenatis</name>
    <dbReference type="NCBI Taxonomy" id="85682"/>
    <lineage>
        <taxon>Bacteria</taxon>
        <taxon>Bacillati</taxon>
        <taxon>Bacillota</taxon>
        <taxon>Bacilli</taxon>
        <taxon>Bacillales</taxon>
        <taxon>Bacillaceae</taxon>
        <taxon>Anaerobacillus</taxon>
    </lineage>
</organism>
<dbReference type="Pfam" id="PF03626">
    <property type="entry name" value="COX4_pro"/>
    <property type="match status" value="1"/>
</dbReference>
<feature type="transmembrane region" description="Helical" evidence="6">
    <location>
        <begin position="89"/>
        <end position="112"/>
    </location>
</feature>
<comment type="subcellular location">
    <subcellularLocation>
        <location evidence="1">Cell membrane</location>
        <topology evidence="1">Multi-pass membrane protein</topology>
    </subcellularLocation>
</comment>
<dbReference type="Proteomes" id="UP000180098">
    <property type="component" value="Unassembled WGS sequence"/>
</dbReference>
<dbReference type="InterPro" id="IPR005171">
    <property type="entry name" value="Cyt_c_oxidase_su4_prok"/>
</dbReference>
<evidence type="ECO:0000256" key="2">
    <source>
        <dbReference type="ARBA" id="ARBA00022475"/>
    </source>
</evidence>
<evidence type="ECO:0000313" key="8">
    <source>
        <dbReference type="Proteomes" id="UP000180098"/>
    </source>
</evidence>
<reference evidence="7 8" key="1">
    <citation type="submission" date="2016-10" db="EMBL/GenBank/DDBJ databases">
        <title>Draft genome sequences of four alkaliphilic bacteria belonging to the Anaerobacillus genus.</title>
        <authorList>
            <person name="Bassil N.M."/>
            <person name="Lloyd J.R."/>
        </authorList>
    </citation>
    <scope>NUCLEOTIDE SEQUENCE [LARGE SCALE GENOMIC DNA]</scope>
    <source>
        <strain evidence="7 8">DSM 15340</strain>
    </source>
</reference>
<accession>A0A1S2LBZ1</accession>
<evidence type="ECO:0000256" key="1">
    <source>
        <dbReference type="ARBA" id="ARBA00004651"/>
    </source>
</evidence>
<keyword evidence="3 6" id="KW-0812">Transmembrane</keyword>
<feature type="transmembrane region" description="Helical" evidence="6">
    <location>
        <begin position="30"/>
        <end position="48"/>
    </location>
</feature>
<evidence type="ECO:0000256" key="3">
    <source>
        <dbReference type="ARBA" id="ARBA00022692"/>
    </source>
</evidence>
<evidence type="ECO:0000313" key="7">
    <source>
        <dbReference type="EMBL" id="OIJ09770.1"/>
    </source>
</evidence>
<dbReference type="GO" id="GO:0005886">
    <property type="term" value="C:plasma membrane"/>
    <property type="evidence" value="ECO:0007669"/>
    <property type="project" value="UniProtKB-SubCell"/>
</dbReference>
<evidence type="ECO:0000256" key="5">
    <source>
        <dbReference type="ARBA" id="ARBA00023136"/>
    </source>
</evidence>
<protein>
    <submittedName>
        <fullName evidence="7">Cytochrome-c oxidase</fullName>
    </submittedName>
</protein>
<evidence type="ECO:0000256" key="4">
    <source>
        <dbReference type="ARBA" id="ARBA00022989"/>
    </source>
</evidence>
<gene>
    <name evidence="7" type="ORF">BKP35_14885</name>
</gene>
<proteinExistence type="predicted"/>
<dbReference type="RefSeq" id="WP_071314159.1">
    <property type="nucleotide sequence ID" value="NZ_MLQQ01000042.1"/>
</dbReference>
<dbReference type="EMBL" id="MLQQ01000042">
    <property type="protein sequence ID" value="OIJ09770.1"/>
    <property type="molecule type" value="Genomic_DNA"/>
</dbReference>
<keyword evidence="2" id="KW-1003">Cell membrane</keyword>
<keyword evidence="4 6" id="KW-1133">Transmembrane helix</keyword>
<comment type="caution">
    <text evidence="7">The sequence shown here is derived from an EMBL/GenBank/DDBJ whole genome shotgun (WGS) entry which is preliminary data.</text>
</comment>
<sequence>MEPKLNTNQPQVNLSKKEKIKLEREMRHQIITFVVMIFFTALAFMSVASDLIPASFAVPFILILAVIQVILQLYYFMHLKDKDHEWPNAFMLSGIVIIIPMVAALMLLLGVVKY</sequence>
<keyword evidence="8" id="KW-1185">Reference proteome</keyword>
<dbReference type="OrthoDB" id="2989516at2"/>
<dbReference type="AlphaFoldDB" id="A0A1S2LBZ1"/>